<evidence type="ECO:0000256" key="9">
    <source>
        <dbReference type="SAM" id="MobiDB-lite"/>
    </source>
</evidence>
<dbReference type="GO" id="GO:0032258">
    <property type="term" value="P:cytoplasm to vacuole targeting by the Cvt pathway"/>
    <property type="evidence" value="ECO:0007669"/>
    <property type="project" value="TreeGrafter"/>
</dbReference>
<comment type="similarity">
    <text evidence="2">Belongs to the COG8 family.</text>
</comment>
<keyword evidence="11" id="KW-1185">Reference proteome</keyword>
<dbReference type="PANTHER" id="PTHR21311:SF0">
    <property type="entry name" value="CONSERVED OLIGOMERIC GOLGI COMPLEX SUBUNIT 8"/>
    <property type="match status" value="1"/>
</dbReference>
<protein>
    <recommendedName>
        <fullName evidence="3">Conserved oligomeric Golgi complex subunit 8</fullName>
    </recommendedName>
    <alternativeName>
        <fullName evidence="8">Component of oligomeric Golgi complex 8</fullName>
    </alternativeName>
</protein>
<dbReference type="Pfam" id="PF04124">
    <property type="entry name" value="Dor1"/>
    <property type="match status" value="1"/>
</dbReference>
<dbReference type="InterPro" id="IPR007255">
    <property type="entry name" value="COG8"/>
</dbReference>
<accession>A0A9P8TBA6</accession>
<evidence type="ECO:0000256" key="4">
    <source>
        <dbReference type="ARBA" id="ARBA00022448"/>
    </source>
</evidence>
<feature type="compositionally biased region" description="Basic and acidic residues" evidence="9">
    <location>
        <begin position="131"/>
        <end position="150"/>
    </location>
</feature>
<dbReference type="PANTHER" id="PTHR21311">
    <property type="entry name" value="CONSERVED OLIGOMERIC GOLGI COMPLEX COMPONENT 8"/>
    <property type="match status" value="1"/>
</dbReference>
<evidence type="ECO:0000256" key="6">
    <source>
        <dbReference type="ARBA" id="ARBA00023034"/>
    </source>
</evidence>
<dbReference type="RefSeq" id="XP_046065061.1">
    <property type="nucleotide sequence ID" value="XM_046202088.1"/>
</dbReference>
<keyword evidence="7" id="KW-0472">Membrane</keyword>
<dbReference type="EMBL" id="JAEUBE010000042">
    <property type="protein sequence ID" value="KAH3671946.1"/>
    <property type="molecule type" value="Genomic_DNA"/>
</dbReference>
<evidence type="ECO:0000256" key="5">
    <source>
        <dbReference type="ARBA" id="ARBA00022927"/>
    </source>
</evidence>
<dbReference type="Proteomes" id="UP000769157">
    <property type="component" value="Unassembled WGS sequence"/>
</dbReference>
<dbReference type="GeneID" id="70232100"/>
<evidence type="ECO:0000313" key="10">
    <source>
        <dbReference type="EMBL" id="KAH3671946.1"/>
    </source>
</evidence>
<dbReference type="OrthoDB" id="1661054at2759"/>
<comment type="caution">
    <text evidence="10">The sequence shown here is derived from an EMBL/GenBank/DDBJ whole genome shotgun (WGS) entry which is preliminary data.</text>
</comment>
<keyword evidence="5" id="KW-0653">Protein transport</keyword>
<reference evidence="10" key="2">
    <citation type="submission" date="2021-01" db="EMBL/GenBank/DDBJ databases">
        <authorList>
            <person name="Schikora-Tamarit M.A."/>
        </authorList>
    </citation>
    <scope>NUCLEOTIDE SEQUENCE</scope>
    <source>
        <strain evidence="10">CBS6075</strain>
    </source>
</reference>
<gene>
    <name evidence="10" type="ORF">OGAPHI_000132</name>
</gene>
<proteinExistence type="inferred from homology"/>
<evidence type="ECO:0000313" key="11">
    <source>
        <dbReference type="Proteomes" id="UP000769157"/>
    </source>
</evidence>
<dbReference type="InterPro" id="IPR016159">
    <property type="entry name" value="Cullin_repeat-like_dom_sf"/>
</dbReference>
<keyword evidence="6" id="KW-0333">Golgi apparatus</keyword>
<evidence type="ECO:0000256" key="3">
    <source>
        <dbReference type="ARBA" id="ARBA00020983"/>
    </source>
</evidence>
<sequence length="451" mass="51599">MSNSTELLLETFWNELPADVAVLLESSDAYKNEALNCLNELLNQEDNSETLLSTNVRPSLDGGESGHTLIEQVAELESSQRNLEAQIKKTVYNNLDKSLDLNQTYRDCVSMFNNDFVECCEFLSTNFSKSDESIETEQKSEESSWKDLLKSQHPHSKHDQFQETKQSSSIILQNMDSIMDILELPALANACVKTGHYAECVEIASHVRRLSIRYSDIDIIQKVEHDVQLEIREMVNGLIRLLNTDLRQSSIIKIATYLKRIGPFQKTTNESENNALLQNKNTDAINNDLLQKIFLKSRYQFILNELEVLSPLKKSNSTDKYLKRCLEVIREHCFQTIVTFESIFPNESGKAVNNLLYSFIKSLILRLCEILKEGFTKIEESSKDGLLLQLIYCSQSLGRISGDFNLVILDQLDDVIDKENWCAILKKQRELIKSLSKNMNELNMGKKSIQT</sequence>
<evidence type="ECO:0000256" key="1">
    <source>
        <dbReference type="ARBA" id="ARBA00004395"/>
    </source>
</evidence>
<dbReference type="SUPFAM" id="SSF74788">
    <property type="entry name" value="Cullin repeat-like"/>
    <property type="match status" value="1"/>
</dbReference>
<feature type="region of interest" description="Disordered" evidence="9">
    <location>
        <begin position="131"/>
        <end position="165"/>
    </location>
</feature>
<evidence type="ECO:0000256" key="8">
    <source>
        <dbReference type="ARBA" id="ARBA00031347"/>
    </source>
</evidence>
<dbReference type="GO" id="GO:0017119">
    <property type="term" value="C:Golgi transport complex"/>
    <property type="evidence" value="ECO:0007669"/>
    <property type="project" value="InterPro"/>
</dbReference>
<dbReference type="GO" id="GO:0006891">
    <property type="term" value="P:intra-Golgi vesicle-mediated transport"/>
    <property type="evidence" value="ECO:0007669"/>
    <property type="project" value="TreeGrafter"/>
</dbReference>
<dbReference type="GO" id="GO:0000139">
    <property type="term" value="C:Golgi membrane"/>
    <property type="evidence" value="ECO:0007669"/>
    <property type="project" value="UniProtKB-SubCell"/>
</dbReference>
<reference evidence="10" key="1">
    <citation type="journal article" date="2021" name="Open Biol.">
        <title>Shared evolutionary footprints suggest mitochondrial oxidative damage underlies multiple complex I losses in fungi.</title>
        <authorList>
            <person name="Schikora-Tamarit M.A."/>
            <person name="Marcet-Houben M."/>
            <person name="Nosek J."/>
            <person name="Gabaldon T."/>
        </authorList>
    </citation>
    <scope>NUCLEOTIDE SEQUENCE</scope>
    <source>
        <strain evidence="10">CBS6075</strain>
    </source>
</reference>
<evidence type="ECO:0000256" key="2">
    <source>
        <dbReference type="ARBA" id="ARBA00006419"/>
    </source>
</evidence>
<name>A0A9P8TBA6_9ASCO</name>
<comment type="subcellular location">
    <subcellularLocation>
        <location evidence="1">Golgi apparatus membrane</location>
        <topology evidence="1">Peripheral membrane protein</topology>
    </subcellularLocation>
</comment>
<keyword evidence="4" id="KW-0813">Transport</keyword>
<organism evidence="10 11">
    <name type="scientific">Ogataea philodendri</name>
    <dbReference type="NCBI Taxonomy" id="1378263"/>
    <lineage>
        <taxon>Eukaryota</taxon>
        <taxon>Fungi</taxon>
        <taxon>Dikarya</taxon>
        <taxon>Ascomycota</taxon>
        <taxon>Saccharomycotina</taxon>
        <taxon>Pichiomycetes</taxon>
        <taxon>Pichiales</taxon>
        <taxon>Pichiaceae</taxon>
        <taxon>Ogataea</taxon>
    </lineage>
</organism>
<evidence type="ECO:0000256" key="7">
    <source>
        <dbReference type="ARBA" id="ARBA00023136"/>
    </source>
</evidence>
<dbReference type="AlphaFoldDB" id="A0A9P8TBA6"/>